<evidence type="ECO:0000313" key="2">
    <source>
        <dbReference type="EMBL" id="EGO26245.1"/>
    </source>
</evidence>
<sequence>MGNRPSVFQRTPEERLEAIWNGRKVGLSPEPPAGHLRVKFYVEYEKDYDLAVTWSVLVADFPLEPSGEFNFARVKRKWALESCQAIDPVRLIPFESQRPDVLSAIAVKVLTEETRELLIYEPSPSERTLKIREKRMRVVRRYEASVENAQEAIVHKVDAVANCLSSRPFQRAGVVTTRSWPNTIRRSLQYSVPSPHYSLVLGAIIILIILGEYSKYVKLFFDFISVIHSQIFIFF</sequence>
<name>F8NRC6_SERL9</name>
<keyword evidence="1" id="KW-0472">Membrane</keyword>
<dbReference type="Proteomes" id="UP000008064">
    <property type="component" value="Unassembled WGS sequence"/>
</dbReference>
<keyword evidence="1" id="KW-0812">Transmembrane</keyword>
<dbReference type="AlphaFoldDB" id="F8NRC6"/>
<dbReference type="RefSeq" id="XP_007316418.1">
    <property type="nucleotide sequence ID" value="XM_007316356.1"/>
</dbReference>
<proteinExistence type="predicted"/>
<organism>
    <name type="scientific">Serpula lacrymans var. lacrymans (strain S7.9)</name>
    <name type="common">Dry rot fungus</name>
    <dbReference type="NCBI Taxonomy" id="578457"/>
    <lineage>
        <taxon>Eukaryota</taxon>
        <taxon>Fungi</taxon>
        <taxon>Dikarya</taxon>
        <taxon>Basidiomycota</taxon>
        <taxon>Agaricomycotina</taxon>
        <taxon>Agaricomycetes</taxon>
        <taxon>Agaricomycetidae</taxon>
        <taxon>Boletales</taxon>
        <taxon>Coniophorineae</taxon>
        <taxon>Serpulaceae</taxon>
        <taxon>Serpula</taxon>
    </lineage>
</organism>
<protein>
    <submittedName>
        <fullName evidence="2">Uncharacterized protein</fullName>
    </submittedName>
</protein>
<dbReference type="GeneID" id="18818489"/>
<accession>F8NRC6</accession>
<dbReference type="HOGENOM" id="CLU_1180828_0_0_1"/>
<keyword evidence="1" id="KW-1133">Transmembrane helix</keyword>
<reference evidence="2" key="1">
    <citation type="submission" date="2011-04" db="EMBL/GenBank/DDBJ databases">
        <title>Evolution of plant cell wall degrading machinery underlies the functional diversity of forest fungi.</title>
        <authorList>
            <consortium name="US DOE Joint Genome Institute (JGI-PGF)"/>
            <person name="Eastwood D.C."/>
            <person name="Floudas D."/>
            <person name="Binder M."/>
            <person name="Majcherczyk A."/>
            <person name="Schneider P."/>
            <person name="Aerts A."/>
            <person name="Asiegbu F.O."/>
            <person name="Baker S.E."/>
            <person name="Barry K."/>
            <person name="Bendiksby M."/>
            <person name="Blumentritt M."/>
            <person name="Coutinho P.M."/>
            <person name="Cullen D."/>
            <person name="Cullen D."/>
            <person name="Gathman A."/>
            <person name="Goodell B."/>
            <person name="Henrissat B."/>
            <person name="Ihrmark K."/>
            <person name="Kauserud H."/>
            <person name="Kohler A."/>
            <person name="LaButti K."/>
            <person name="Lapidus A."/>
            <person name="Lavin J.L."/>
            <person name="Lee Y.-H."/>
            <person name="Lindquist E."/>
            <person name="Lilly W."/>
            <person name="Lucas S."/>
            <person name="Morin E."/>
            <person name="Murat C."/>
            <person name="Oguiza J.A."/>
            <person name="Park J."/>
            <person name="Pisabarro A.G."/>
            <person name="Riley R."/>
            <person name="Rosling A."/>
            <person name="Salamov A."/>
            <person name="Schmidt O."/>
            <person name="Schmutz J."/>
            <person name="Skrede I."/>
            <person name="Stenlid J."/>
            <person name="Wiebenga A."/>
            <person name="Xie X."/>
            <person name="Kues U."/>
            <person name="Hibbett D.S."/>
            <person name="Hoffmeister D."/>
            <person name="Hogberg N."/>
            <person name="Martin F."/>
            <person name="Grigoriev I.V."/>
            <person name="Watkinson S.C."/>
        </authorList>
    </citation>
    <scope>NUCLEOTIDE SEQUENCE</scope>
    <source>
        <strain evidence="2">S7.9</strain>
    </source>
</reference>
<gene>
    <name evidence="2" type="ORF">SERLADRAFT_463079</name>
</gene>
<dbReference type="EMBL" id="GL945432">
    <property type="protein sequence ID" value="EGO26245.1"/>
    <property type="molecule type" value="Genomic_DNA"/>
</dbReference>
<evidence type="ECO:0000256" key="1">
    <source>
        <dbReference type="SAM" id="Phobius"/>
    </source>
</evidence>
<dbReference type="OrthoDB" id="2796521at2759"/>
<dbReference type="KEGG" id="sla:SERLADRAFT_463079"/>
<feature type="transmembrane region" description="Helical" evidence="1">
    <location>
        <begin position="188"/>
        <end position="210"/>
    </location>
</feature>